<dbReference type="InterPro" id="IPR012675">
    <property type="entry name" value="Beta-grasp_dom_sf"/>
</dbReference>
<dbReference type="InterPro" id="IPR036010">
    <property type="entry name" value="2Fe-2S_ferredoxin-like_sf"/>
</dbReference>
<feature type="domain" description="2Fe-2S ferredoxin-type" evidence="3">
    <location>
        <begin position="5"/>
        <end position="90"/>
    </location>
</feature>
<dbReference type="GO" id="GO:0051536">
    <property type="term" value="F:iron-sulfur cluster binding"/>
    <property type="evidence" value="ECO:0007669"/>
    <property type="project" value="InterPro"/>
</dbReference>
<dbReference type="InterPro" id="IPR016167">
    <property type="entry name" value="FAD-bd_PCMH_sub1"/>
</dbReference>
<dbReference type="Gene3D" id="3.30.390.50">
    <property type="entry name" value="CO dehydrogenase flavoprotein, C-terminal domain"/>
    <property type="match status" value="1"/>
</dbReference>
<dbReference type="InterPro" id="IPR005107">
    <property type="entry name" value="CO_DH_flav_C"/>
</dbReference>
<dbReference type="EC" id="1.17.1.4" evidence="5"/>
<dbReference type="SMART" id="SM01092">
    <property type="entry name" value="CO_deh_flav_C"/>
    <property type="match status" value="1"/>
</dbReference>
<dbReference type="InterPro" id="IPR002888">
    <property type="entry name" value="2Fe-2S-bd"/>
</dbReference>
<dbReference type="CDD" id="cd00207">
    <property type="entry name" value="fer2"/>
    <property type="match status" value="1"/>
</dbReference>
<dbReference type="SUPFAM" id="SSF55447">
    <property type="entry name" value="CO dehydrogenase flavoprotein C-terminal domain-like"/>
    <property type="match status" value="1"/>
</dbReference>
<dbReference type="InterPro" id="IPR012175">
    <property type="entry name" value="Xanth_DH_ssu_bac"/>
</dbReference>
<sequence length="481" mass="51662">MATRATIKFLRHGEVVELSDVGPNETVLDYLRLRERSTGTKEGCCEGDCGACTVAIGQLENGKVTYQPVNSCIQLLGSLDGRQLVTVEDLAAPDGTLHPVQAAMVKHHGSQCGFCTPGFVMSLFVLYHQGEKPDRTGINKALAGNLCRCTGYRPIVDAGLEACNGKPELPNPDLFSLLTPDDDIFIGNQDCFFASPASEATLARLRSAHGDAVIVAGATDVGLWITKQLRDLPKIIYLARVGELQQIEKTDHTLRIGAGVTYADAYDAFGEISSDITAVLRRLGSEQVRAAGTIGGNIANGSPIGDMPPILIALDAQIELKSLGRSRILDLADFFIDYGKQDLAADEYLANITIPRLAVDQHLACYKISKRFDQDISSVMAAFRFTVKSGMVSDARIAFGGMAATPKRATKTEDALNGLRLADIKGWRAAAGQLAQDFTPLSDMRASADYRITTAVALLIKCRAELSGETQTRIYSGGEDA</sequence>
<dbReference type="GO" id="GO:0005506">
    <property type="term" value="F:iron ion binding"/>
    <property type="evidence" value="ECO:0007669"/>
    <property type="project" value="InterPro"/>
</dbReference>
<dbReference type="InterPro" id="IPR001041">
    <property type="entry name" value="2Fe-2S_ferredoxin-type"/>
</dbReference>
<dbReference type="SUPFAM" id="SSF47741">
    <property type="entry name" value="CO dehydrogenase ISP C-domain like"/>
    <property type="match status" value="1"/>
</dbReference>
<dbReference type="InterPro" id="IPR016208">
    <property type="entry name" value="Ald_Oxase/xanthine_DH-like"/>
</dbReference>
<evidence type="ECO:0000256" key="2">
    <source>
        <dbReference type="ARBA" id="ARBA00022827"/>
    </source>
</evidence>
<dbReference type="InterPro" id="IPR036884">
    <property type="entry name" value="2Fe-2S-bd_dom_sf"/>
</dbReference>
<proteinExistence type="predicted"/>
<dbReference type="PROSITE" id="PS51085">
    <property type="entry name" value="2FE2S_FER_2"/>
    <property type="match status" value="1"/>
</dbReference>
<evidence type="ECO:0000259" key="3">
    <source>
        <dbReference type="PROSITE" id="PS51085"/>
    </source>
</evidence>
<reference evidence="5" key="1">
    <citation type="submission" date="2018-06" db="EMBL/GenBank/DDBJ databases">
        <authorList>
            <person name="Zhirakovskaya E."/>
        </authorList>
    </citation>
    <scope>NUCLEOTIDE SEQUENCE</scope>
</reference>
<dbReference type="Gene3D" id="3.10.20.30">
    <property type="match status" value="1"/>
</dbReference>
<dbReference type="NCBIfam" id="TIGR02963">
    <property type="entry name" value="xanthine_xdhA"/>
    <property type="match status" value="1"/>
</dbReference>
<dbReference type="PROSITE" id="PS51387">
    <property type="entry name" value="FAD_PCMH"/>
    <property type="match status" value="1"/>
</dbReference>
<dbReference type="InterPro" id="IPR036683">
    <property type="entry name" value="CO_DH_flav_C_dom_sf"/>
</dbReference>
<organism evidence="5">
    <name type="scientific">hydrothermal vent metagenome</name>
    <dbReference type="NCBI Taxonomy" id="652676"/>
    <lineage>
        <taxon>unclassified sequences</taxon>
        <taxon>metagenomes</taxon>
        <taxon>ecological metagenomes</taxon>
    </lineage>
</organism>
<evidence type="ECO:0000256" key="1">
    <source>
        <dbReference type="ARBA" id="ARBA00022630"/>
    </source>
</evidence>
<dbReference type="GO" id="GO:0004854">
    <property type="term" value="F:xanthine dehydrogenase activity"/>
    <property type="evidence" value="ECO:0007669"/>
    <property type="project" value="UniProtKB-EC"/>
</dbReference>
<dbReference type="AlphaFoldDB" id="A0A3B0STC6"/>
<dbReference type="Pfam" id="PF00941">
    <property type="entry name" value="FAD_binding_5"/>
    <property type="match status" value="1"/>
</dbReference>
<dbReference type="InterPro" id="IPR014307">
    <property type="entry name" value="Xanthine_DH_ssu"/>
</dbReference>
<dbReference type="PANTHER" id="PTHR45444:SF3">
    <property type="entry name" value="XANTHINE DEHYDROGENASE"/>
    <property type="match status" value="1"/>
</dbReference>
<dbReference type="SUPFAM" id="SSF56176">
    <property type="entry name" value="FAD-binding/transporter-associated domain-like"/>
    <property type="match status" value="1"/>
</dbReference>
<dbReference type="InterPro" id="IPR016169">
    <property type="entry name" value="FAD-bd_PCMH_sub2"/>
</dbReference>
<dbReference type="EMBL" id="UOEC01000151">
    <property type="protein sequence ID" value="VAV98055.1"/>
    <property type="molecule type" value="Genomic_DNA"/>
</dbReference>
<dbReference type="InterPro" id="IPR036318">
    <property type="entry name" value="FAD-bd_PCMH-like_sf"/>
</dbReference>
<accession>A0A3B0STC6</accession>
<protein>
    <submittedName>
        <fullName evidence="5">Xanthine dehydrogenase iron-sulfur subunit / Xanthine dehydrogenase, FAD binding subunit</fullName>
        <ecNumber evidence="5">1.17.1.4</ecNumber>
    </submittedName>
</protein>
<evidence type="ECO:0000313" key="5">
    <source>
        <dbReference type="EMBL" id="VAV98055.1"/>
    </source>
</evidence>
<dbReference type="GO" id="GO:0071949">
    <property type="term" value="F:FAD binding"/>
    <property type="evidence" value="ECO:0007669"/>
    <property type="project" value="InterPro"/>
</dbReference>
<feature type="domain" description="FAD-binding PCMH-type" evidence="4">
    <location>
        <begin position="185"/>
        <end position="359"/>
    </location>
</feature>
<gene>
    <name evidence="5" type="ORF">MNBD_ALPHA08-78</name>
</gene>
<dbReference type="Gene3D" id="3.30.465.10">
    <property type="match status" value="1"/>
</dbReference>
<keyword evidence="1" id="KW-0285">Flavoprotein</keyword>
<dbReference type="InterPro" id="IPR016166">
    <property type="entry name" value="FAD-bd_PCMH"/>
</dbReference>
<evidence type="ECO:0000259" key="4">
    <source>
        <dbReference type="PROSITE" id="PS51387"/>
    </source>
</evidence>
<dbReference type="SUPFAM" id="SSF54292">
    <property type="entry name" value="2Fe-2S ferredoxin-like"/>
    <property type="match status" value="1"/>
</dbReference>
<dbReference type="InterPro" id="IPR002346">
    <property type="entry name" value="Mopterin_DH_FAD-bd"/>
</dbReference>
<dbReference type="Pfam" id="PF01799">
    <property type="entry name" value="Fer2_2"/>
    <property type="match status" value="1"/>
</dbReference>
<keyword evidence="5" id="KW-0560">Oxidoreductase</keyword>
<name>A0A3B0STC6_9ZZZZ</name>
<dbReference type="Pfam" id="PF03450">
    <property type="entry name" value="CO_deh_flav_C"/>
    <property type="match status" value="1"/>
</dbReference>
<keyword evidence="2" id="KW-0274">FAD</keyword>
<dbReference type="Gene3D" id="1.10.150.120">
    <property type="entry name" value="[2Fe-2S]-binding domain"/>
    <property type="match status" value="1"/>
</dbReference>
<dbReference type="PIRSF" id="PIRSF036557">
    <property type="entry name" value="XdhA_RC"/>
    <property type="match status" value="1"/>
</dbReference>
<dbReference type="Gene3D" id="3.30.43.10">
    <property type="entry name" value="Uridine Diphospho-n-acetylenolpyruvylglucosamine Reductase, domain 2"/>
    <property type="match status" value="1"/>
</dbReference>
<dbReference type="PANTHER" id="PTHR45444">
    <property type="entry name" value="XANTHINE DEHYDROGENASE"/>
    <property type="match status" value="1"/>
</dbReference>